<reference evidence="2" key="1">
    <citation type="submission" date="2017-12" db="EMBL/GenBank/DDBJ databases">
        <authorList>
            <consortium name="DOE Joint Genome Institute"/>
            <person name="Mondo S.J."/>
            <person name="Kjaerbolling I."/>
            <person name="Vesth T.C."/>
            <person name="Frisvad J.C."/>
            <person name="Nybo J.L."/>
            <person name="Theobald S."/>
            <person name="Kuo A."/>
            <person name="Bowyer P."/>
            <person name="Matsuda Y."/>
            <person name="Lyhne E.K."/>
            <person name="Kogle M.E."/>
            <person name="Clum A."/>
            <person name="Lipzen A."/>
            <person name="Salamov A."/>
            <person name="Ngan C.Y."/>
            <person name="Daum C."/>
            <person name="Chiniquy J."/>
            <person name="Barry K."/>
            <person name="LaButti K."/>
            <person name="Haridas S."/>
            <person name="Simmons B.A."/>
            <person name="Magnuson J.K."/>
            <person name="Mortensen U.H."/>
            <person name="Larsen T.O."/>
            <person name="Grigoriev I.V."/>
            <person name="Baker S.E."/>
            <person name="Andersen M.R."/>
            <person name="Nordberg H.P."/>
            <person name="Cantor M.N."/>
            <person name="Hua S.X."/>
        </authorList>
    </citation>
    <scope>NUCLEOTIDE SEQUENCE [LARGE SCALE GENOMIC DNA]</scope>
    <source>
        <strain evidence="2">IBT 19404</strain>
    </source>
</reference>
<sequence>MKPIFASLSKPSFSFPSPRRLPPVRSFFSLPSFLPSSSSITTLHQPHRLSRSSDYVTSVALLLSPSAPSDFCLALSKVVPRHSTPSWPPGLPNPPT</sequence>
<gene>
    <name evidence="1" type="ORF">BDW42DRAFT_111116</name>
</gene>
<dbReference type="AlphaFoldDB" id="A0A2J5HT52"/>
<protein>
    <submittedName>
        <fullName evidence="1">Uncharacterized protein</fullName>
    </submittedName>
</protein>
<keyword evidence="2" id="KW-1185">Reference proteome</keyword>
<organism evidence="1 2">
    <name type="scientific">Aspergillus taichungensis</name>
    <dbReference type="NCBI Taxonomy" id="482145"/>
    <lineage>
        <taxon>Eukaryota</taxon>
        <taxon>Fungi</taxon>
        <taxon>Dikarya</taxon>
        <taxon>Ascomycota</taxon>
        <taxon>Pezizomycotina</taxon>
        <taxon>Eurotiomycetes</taxon>
        <taxon>Eurotiomycetidae</taxon>
        <taxon>Eurotiales</taxon>
        <taxon>Aspergillaceae</taxon>
        <taxon>Aspergillus</taxon>
        <taxon>Aspergillus subgen. Circumdati</taxon>
    </lineage>
</organism>
<name>A0A2J5HT52_9EURO</name>
<accession>A0A2J5HT52</accession>
<evidence type="ECO:0000313" key="1">
    <source>
        <dbReference type="EMBL" id="PLN80528.1"/>
    </source>
</evidence>
<proteinExistence type="predicted"/>
<dbReference type="EMBL" id="KZ559546">
    <property type="protein sequence ID" value="PLN80528.1"/>
    <property type="molecule type" value="Genomic_DNA"/>
</dbReference>
<dbReference type="Proteomes" id="UP000235023">
    <property type="component" value="Unassembled WGS sequence"/>
</dbReference>
<evidence type="ECO:0000313" key="2">
    <source>
        <dbReference type="Proteomes" id="UP000235023"/>
    </source>
</evidence>